<feature type="signal peptide" evidence="2">
    <location>
        <begin position="1"/>
        <end position="29"/>
    </location>
</feature>
<evidence type="ECO:0000256" key="2">
    <source>
        <dbReference type="SAM" id="SignalP"/>
    </source>
</evidence>
<dbReference type="SUPFAM" id="SSF50494">
    <property type="entry name" value="Trypsin-like serine proteases"/>
    <property type="match status" value="1"/>
</dbReference>
<evidence type="ECO:0000313" key="3">
    <source>
        <dbReference type="EMBL" id="AJW80172.1"/>
    </source>
</evidence>
<dbReference type="KEGG" id="cmh:VO01_14545"/>
<dbReference type="InterPro" id="IPR009003">
    <property type="entry name" value="Peptidase_S1_PA"/>
</dbReference>
<dbReference type="OrthoDB" id="5121498at2"/>
<name>A0A0D5CLN4_9MICO</name>
<organism evidence="3 4">
    <name type="scientific">Clavibacter michiganensis subsp. insidiosus</name>
    <dbReference type="NCBI Taxonomy" id="33014"/>
    <lineage>
        <taxon>Bacteria</taxon>
        <taxon>Bacillati</taxon>
        <taxon>Actinomycetota</taxon>
        <taxon>Actinomycetes</taxon>
        <taxon>Micrococcales</taxon>
        <taxon>Microbacteriaceae</taxon>
        <taxon>Clavibacter</taxon>
    </lineage>
</organism>
<accession>A0A0D5CLN4</accession>
<feature type="compositionally biased region" description="Low complexity" evidence="1">
    <location>
        <begin position="214"/>
        <end position="227"/>
    </location>
</feature>
<reference evidence="3 4" key="1">
    <citation type="journal article" date="2015" name="Genome Announc.">
        <title>Complete Genome Sequence of Clavibacter michiganensis subsp. insidiosus R1-1 Using PacBio Single-Molecule Real-Time Technology.</title>
        <authorList>
            <person name="Lu Y."/>
            <person name="Samac D.A."/>
            <person name="Glazebrook J."/>
            <person name="Ishimaru C.A."/>
        </authorList>
    </citation>
    <scope>NUCLEOTIDE SEQUENCE [LARGE SCALE GENOMIC DNA]</scope>
    <source>
        <strain evidence="3 4">R1-1</strain>
    </source>
</reference>
<dbReference type="AlphaFoldDB" id="A0A0D5CLN4"/>
<gene>
    <name evidence="3" type="ORF">VO01_14545</name>
</gene>
<dbReference type="Proteomes" id="UP000032604">
    <property type="component" value="Chromosome"/>
</dbReference>
<evidence type="ECO:0000313" key="4">
    <source>
        <dbReference type="Proteomes" id="UP000032604"/>
    </source>
</evidence>
<proteinExistence type="predicted"/>
<feature type="chain" id="PRO_5038422087" evidence="2">
    <location>
        <begin position="30"/>
        <end position="283"/>
    </location>
</feature>
<dbReference type="EMBL" id="CP011043">
    <property type="protein sequence ID" value="AJW80172.1"/>
    <property type="molecule type" value="Genomic_DNA"/>
</dbReference>
<feature type="region of interest" description="Disordered" evidence="1">
    <location>
        <begin position="208"/>
        <end position="239"/>
    </location>
</feature>
<sequence>MFTVRRPFAGLRRKTVLLLVAGLALGTIAVLPQAPEAASAHPRHEAPVRPGSLIVGLEDGKACTAGPVLASSALVRSAFSRMHAATRYVLTAKHCFSMGADVHMVGGIKGVVMWQSPTDDVEMILVLPHATSTAPYVVPGSRSHHVIPGRTIYDPRAFNDVITARSPHLDQLFFMRLTGTGNPGRSSAAFVTSGVTGGVFDRWFYEETPPAQRNSNPNTASASSSLAGPNRPADGDSGGPVYSTNGIVYGVLRGNVYAWGINHLRYTPIDVILRQLGGAYHLA</sequence>
<protein>
    <submittedName>
        <fullName evidence="3">Uncharacterized protein</fullName>
    </submittedName>
</protein>
<keyword evidence="2" id="KW-0732">Signal</keyword>
<dbReference type="HOGENOM" id="CLU_060967_0_0_11"/>
<dbReference type="RefSeq" id="WP_045529903.1">
    <property type="nucleotide sequence ID" value="NZ_CP011043.1"/>
</dbReference>
<evidence type="ECO:0000256" key="1">
    <source>
        <dbReference type="SAM" id="MobiDB-lite"/>
    </source>
</evidence>